<comment type="caution">
    <text evidence="1">The sequence shown here is derived from an EMBL/GenBank/DDBJ whole genome shotgun (WGS) entry which is preliminary data.</text>
</comment>
<protein>
    <recommendedName>
        <fullName evidence="3">HAT C-terminal dimerisation domain-containing protein</fullName>
    </recommendedName>
</protein>
<name>A0A2Z6R7R6_9GLOM</name>
<dbReference type="EMBL" id="BEXD01000610">
    <property type="protein sequence ID" value="GBB88846.1"/>
    <property type="molecule type" value="Genomic_DNA"/>
</dbReference>
<evidence type="ECO:0000313" key="2">
    <source>
        <dbReference type="Proteomes" id="UP000247702"/>
    </source>
</evidence>
<keyword evidence="2" id="KW-1185">Reference proteome</keyword>
<dbReference type="STRING" id="94130.A0A2Z6R7R6"/>
<proteinExistence type="predicted"/>
<dbReference type="SUPFAM" id="SSF53098">
    <property type="entry name" value="Ribonuclease H-like"/>
    <property type="match status" value="1"/>
</dbReference>
<sequence>NAFKFWGYVQGDYKELVAVALKLFGMCVNAASVERMWSSMGFLHTIHYNQLKVSSLIYVELQQNQIQFSDPNTIPIDTGSEDATPNLNVEEIEDNIEDNTIFTSEHWEQELEKWEEMLIEEELARLEGKEELRNNSDSLKEDLLNKYTYSAVDKKQNGNLKICSIHLLVFLIT</sequence>
<evidence type="ECO:0008006" key="3">
    <source>
        <dbReference type="Google" id="ProtNLM"/>
    </source>
</evidence>
<dbReference type="InterPro" id="IPR012337">
    <property type="entry name" value="RNaseH-like_sf"/>
</dbReference>
<reference evidence="1 2" key="1">
    <citation type="submission" date="2017-11" db="EMBL/GenBank/DDBJ databases">
        <title>The genome of Rhizophagus clarus HR1 reveals common genetic basis of auxotrophy among arbuscular mycorrhizal fungi.</title>
        <authorList>
            <person name="Kobayashi Y."/>
        </authorList>
    </citation>
    <scope>NUCLEOTIDE SEQUENCE [LARGE SCALE GENOMIC DNA]</scope>
    <source>
        <strain evidence="1 2">HR1</strain>
    </source>
</reference>
<evidence type="ECO:0000313" key="1">
    <source>
        <dbReference type="EMBL" id="GBB88846.1"/>
    </source>
</evidence>
<accession>A0A2Z6R7R6</accession>
<organism evidence="1 2">
    <name type="scientific">Rhizophagus clarus</name>
    <dbReference type="NCBI Taxonomy" id="94130"/>
    <lineage>
        <taxon>Eukaryota</taxon>
        <taxon>Fungi</taxon>
        <taxon>Fungi incertae sedis</taxon>
        <taxon>Mucoromycota</taxon>
        <taxon>Glomeromycotina</taxon>
        <taxon>Glomeromycetes</taxon>
        <taxon>Glomerales</taxon>
        <taxon>Glomeraceae</taxon>
        <taxon>Rhizophagus</taxon>
    </lineage>
</organism>
<gene>
    <name evidence="1" type="ORF">RclHR1_15470001</name>
</gene>
<dbReference type="AlphaFoldDB" id="A0A2Z6R7R6"/>
<dbReference type="Proteomes" id="UP000247702">
    <property type="component" value="Unassembled WGS sequence"/>
</dbReference>
<feature type="non-terminal residue" evidence="1">
    <location>
        <position position="1"/>
    </location>
</feature>